<comment type="subcellular location">
    <subcellularLocation>
        <location evidence="1">Membrane</location>
        <topology evidence="1">Multi-pass membrane protein</topology>
    </subcellularLocation>
</comment>
<feature type="transmembrane region" description="Helical" evidence="6">
    <location>
        <begin position="64"/>
        <end position="83"/>
    </location>
</feature>
<dbReference type="RefSeq" id="WP_200749075.1">
    <property type="nucleotide sequence ID" value="NZ_JAEOAH010000013.1"/>
</dbReference>
<feature type="transmembrane region" description="Helical" evidence="6">
    <location>
        <begin position="23"/>
        <end position="44"/>
    </location>
</feature>
<evidence type="ECO:0000313" key="8">
    <source>
        <dbReference type="Proteomes" id="UP000618943"/>
    </source>
</evidence>
<dbReference type="Pfam" id="PF05105">
    <property type="entry name" value="Phage_holin_4_1"/>
    <property type="match status" value="1"/>
</dbReference>
<evidence type="ECO:0000256" key="6">
    <source>
        <dbReference type="SAM" id="Phobius"/>
    </source>
</evidence>
<evidence type="ECO:0000256" key="5">
    <source>
        <dbReference type="ARBA" id="ARBA00023600"/>
    </source>
</evidence>
<dbReference type="NCBIfam" id="TIGR01593">
    <property type="entry name" value="holin_tox_secr"/>
    <property type="match status" value="1"/>
</dbReference>
<proteinExistence type="inferred from homology"/>
<evidence type="ECO:0000256" key="2">
    <source>
        <dbReference type="ARBA" id="ARBA00022692"/>
    </source>
</evidence>
<keyword evidence="3 6" id="KW-1133">Transmembrane helix</keyword>
<gene>
    <name evidence="7" type="ORF">JFL43_10815</name>
</gene>
<protein>
    <submittedName>
        <fullName evidence="7">Phage holin family protein</fullName>
    </submittedName>
</protein>
<evidence type="ECO:0000313" key="7">
    <source>
        <dbReference type="EMBL" id="MBK3495331.1"/>
    </source>
</evidence>
<sequence length="133" mass="14133">MEKWIAGITGTVGFLVSYLVDGVGMAVSILLAVMALDYATGLIAAFVNKQLNSRIGTTGFARKLYILLLIAAVYLVESILFGSEHVGDGIAIAYIAIEFISITENGVKMGAPMPPFVSDLLSMVKSKTEGKEN</sequence>
<evidence type="ECO:0000256" key="4">
    <source>
        <dbReference type="ARBA" id="ARBA00023136"/>
    </source>
</evidence>
<keyword evidence="8" id="KW-1185">Reference proteome</keyword>
<evidence type="ECO:0000256" key="3">
    <source>
        <dbReference type="ARBA" id="ARBA00022989"/>
    </source>
</evidence>
<reference evidence="7 8" key="1">
    <citation type="submission" date="2020-12" db="EMBL/GenBank/DDBJ databases">
        <title>YIM B01967 draft genome.</title>
        <authorList>
            <person name="Yan X."/>
        </authorList>
    </citation>
    <scope>NUCLEOTIDE SEQUENCE [LARGE SCALE GENOMIC DNA]</scope>
    <source>
        <strain evidence="7 8">YIM B01967</strain>
    </source>
</reference>
<comment type="similarity">
    <text evidence="5">Belongs to the bacteriophage holin family. Cp-1 holin subfamily.</text>
</comment>
<dbReference type="EMBL" id="JAEOAH010000013">
    <property type="protein sequence ID" value="MBK3495331.1"/>
    <property type="molecule type" value="Genomic_DNA"/>
</dbReference>
<keyword evidence="2 6" id="KW-0812">Transmembrane</keyword>
<organism evidence="7 8">
    <name type="scientific">Viridibacillus soli</name>
    <dbReference type="NCBI Taxonomy" id="2798301"/>
    <lineage>
        <taxon>Bacteria</taxon>
        <taxon>Bacillati</taxon>
        <taxon>Bacillota</taxon>
        <taxon>Bacilli</taxon>
        <taxon>Bacillales</taxon>
        <taxon>Caryophanaceae</taxon>
        <taxon>Viridibacillus</taxon>
    </lineage>
</organism>
<dbReference type="InterPro" id="IPR006480">
    <property type="entry name" value="Phage_holin_4_1"/>
</dbReference>
<accession>A0ABS1H7E9</accession>
<comment type="caution">
    <text evidence="7">The sequence shown here is derived from an EMBL/GenBank/DDBJ whole genome shotgun (WGS) entry which is preliminary data.</text>
</comment>
<name>A0ABS1H7E9_9BACL</name>
<keyword evidence="4 6" id="KW-0472">Membrane</keyword>
<dbReference type="Proteomes" id="UP000618943">
    <property type="component" value="Unassembled WGS sequence"/>
</dbReference>
<evidence type="ECO:0000256" key="1">
    <source>
        <dbReference type="ARBA" id="ARBA00004141"/>
    </source>
</evidence>